<sequence>MTVDASKVHHIEIFPPIAVARFGDAGPDTYYIGPEVPDVEPLPDPSEAWLVRFRDQNKCIRRQAARFHAYAFDNTGKVLGELTKASGYTLEWSVSVANKKAAWVRFRGKVYEETYKLRNPAVQPYKLGPTSVYDHTDKREKLIIKAEGSLTSNHDTKTFIQLNGIFDGGFDSKKSVTLGHLNVDTNGSLIFIAGDGDSQCVAGDNNPKYPELTEKFDSEYWYDCACDGDIALVVKHTGFAGGSKPSLHKATITTAPPKFTPGLSCPASLYDVMEDVYERPKRAALGKAYDCGSVEYYRDIKPLFDGLSLLSWTNQKLYQGHGPHKLPHFKDELLKAPSTENRPLRQAIFNRVRAPVNPNDPQDPYIRNAQAYEYYMPRISGNAGDNPEAPDYNQNIRGRWDYISGDNPERPADPRNNRGRWGSLTELQHDRLSKWANGNFITGSPPVNLSEYTKYPVDQQPTILSRSALQWTTGVPLYPGIEAYWIVESSDVYEPRDGKDPAVFRFKKQKAGTTADDTKYVKPGDLTKGGHMSVLTTSSPKKRSPTYAES</sequence>
<dbReference type="Pfam" id="PF17990">
    <property type="entry name" value="LodA_N"/>
    <property type="match status" value="1"/>
</dbReference>
<dbReference type="Proteomes" id="UP001050691">
    <property type="component" value="Unassembled WGS sequence"/>
</dbReference>
<protein>
    <submittedName>
        <fullName evidence="4">Uncharacterized protein</fullName>
    </submittedName>
</protein>
<feature type="region of interest" description="Disordered" evidence="1">
    <location>
        <begin position="510"/>
        <end position="550"/>
    </location>
</feature>
<name>A0AAV5ACR3_9AGAM</name>
<dbReference type="AlphaFoldDB" id="A0AAV5ACR3"/>
<evidence type="ECO:0000313" key="4">
    <source>
        <dbReference type="EMBL" id="GJJ10928.1"/>
    </source>
</evidence>
<evidence type="ECO:0000256" key="1">
    <source>
        <dbReference type="SAM" id="MobiDB-lite"/>
    </source>
</evidence>
<dbReference type="Pfam" id="PF18417">
    <property type="entry name" value="LodA_C"/>
    <property type="match status" value="1"/>
</dbReference>
<evidence type="ECO:0000259" key="2">
    <source>
        <dbReference type="Pfam" id="PF17990"/>
    </source>
</evidence>
<organism evidence="4 5">
    <name type="scientific">Clathrus columnatus</name>
    <dbReference type="NCBI Taxonomy" id="1419009"/>
    <lineage>
        <taxon>Eukaryota</taxon>
        <taxon>Fungi</taxon>
        <taxon>Dikarya</taxon>
        <taxon>Basidiomycota</taxon>
        <taxon>Agaricomycotina</taxon>
        <taxon>Agaricomycetes</taxon>
        <taxon>Phallomycetidae</taxon>
        <taxon>Phallales</taxon>
        <taxon>Clathraceae</taxon>
        <taxon>Clathrus</taxon>
    </lineage>
</organism>
<feature type="domain" description="L-Lysine epsilon oxidase N-terminal" evidence="2">
    <location>
        <begin position="14"/>
        <end position="238"/>
    </location>
</feature>
<accession>A0AAV5ACR3</accession>
<dbReference type="EMBL" id="BPWL01000006">
    <property type="protein sequence ID" value="GJJ10928.1"/>
    <property type="molecule type" value="Genomic_DNA"/>
</dbReference>
<keyword evidence="5" id="KW-1185">Reference proteome</keyword>
<comment type="caution">
    <text evidence="4">The sequence shown here is derived from an EMBL/GenBank/DDBJ whole genome shotgun (WGS) entry which is preliminary data.</text>
</comment>
<proteinExistence type="predicted"/>
<dbReference type="InterPro" id="IPR041173">
    <property type="entry name" value="LodA_C"/>
</dbReference>
<evidence type="ECO:0000259" key="3">
    <source>
        <dbReference type="Pfam" id="PF18417"/>
    </source>
</evidence>
<reference evidence="4" key="1">
    <citation type="submission" date="2021-10" db="EMBL/GenBank/DDBJ databases">
        <title>De novo Genome Assembly of Clathrus columnatus (Basidiomycota, Fungi) Using Illumina and Nanopore Sequence Data.</title>
        <authorList>
            <person name="Ogiso-Tanaka E."/>
            <person name="Itagaki H."/>
            <person name="Hosoya T."/>
            <person name="Hosaka K."/>
        </authorList>
    </citation>
    <scope>NUCLEOTIDE SEQUENCE</scope>
    <source>
        <strain evidence="4">MO-923</strain>
    </source>
</reference>
<evidence type="ECO:0000313" key="5">
    <source>
        <dbReference type="Proteomes" id="UP001050691"/>
    </source>
</evidence>
<dbReference type="InterPro" id="IPR041168">
    <property type="entry name" value="LodA_N"/>
</dbReference>
<gene>
    <name evidence="4" type="ORF">Clacol_005157</name>
</gene>
<feature type="domain" description="L-lysine epsilon oxidase C-terminal" evidence="3">
    <location>
        <begin position="405"/>
        <end position="529"/>
    </location>
</feature>